<dbReference type="SUPFAM" id="SSF47336">
    <property type="entry name" value="ACP-like"/>
    <property type="match status" value="1"/>
</dbReference>
<organism evidence="2 3">
    <name type="scientific">Rhizobium leguminosarum</name>
    <dbReference type="NCBI Taxonomy" id="384"/>
    <lineage>
        <taxon>Bacteria</taxon>
        <taxon>Pseudomonadati</taxon>
        <taxon>Pseudomonadota</taxon>
        <taxon>Alphaproteobacteria</taxon>
        <taxon>Hyphomicrobiales</taxon>
        <taxon>Rhizobiaceae</taxon>
        <taxon>Rhizobium/Agrobacterium group</taxon>
        <taxon>Rhizobium</taxon>
    </lineage>
</organism>
<dbReference type="Pfam" id="PF00550">
    <property type="entry name" value="PP-binding"/>
    <property type="match status" value="1"/>
</dbReference>
<dbReference type="AlphaFoldDB" id="A0A7X0DSR9"/>
<name>A0A7X0DSR9_RHILE</name>
<dbReference type="InterPro" id="IPR009081">
    <property type="entry name" value="PP-bd_ACP"/>
</dbReference>
<comment type="caution">
    <text evidence="2">The sequence shown here is derived from an EMBL/GenBank/DDBJ whole genome shotgun (WGS) entry which is preliminary data.</text>
</comment>
<dbReference type="EMBL" id="JACIIJ010000005">
    <property type="protein sequence ID" value="MBB6221758.1"/>
    <property type="molecule type" value="Genomic_DNA"/>
</dbReference>
<dbReference type="Gene3D" id="1.10.1200.10">
    <property type="entry name" value="ACP-like"/>
    <property type="match status" value="1"/>
</dbReference>
<accession>A0A7X0DSR9</accession>
<evidence type="ECO:0000313" key="3">
    <source>
        <dbReference type="Proteomes" id="UP000517187"/>
    </source>
</evidence>
<evidence type="ECO:0000259" key="1">
    <source>
        <dbReference type="Pfam" id="PF00550"/>
    </source>
</evidence>
<sequence>MSNREKYQTAFTETFMLDAKDLTNLRYQEAQAWDSVGHMALMAALEEAFGIEMDIDDIIEFSSYEAGQEILAKYNVSIEKAA</sequence>
<dbReference type="InterPro" id="IPR036736">
    <property type="entry name" value="ACP-like_sf"/>
</dbReference>
<feature type="domain" description="Carrier" evidence="1">
    <location>
        <begin position="34"/>
        <end position="64"/>
    </location>
</feature>
<proteinExistence type="predicted"/>
<evidence type="ECO:0000313" key="2">
    <source>
        <dbReference type="EMBL" id="MBB6221758.1"/>
    </source>
</evidence>
<protein>
    <submittedName>
        <fullName evidence="2">Acyl carrier protein</fullName>
    </submittedName>
</protein>
<reference evidence="2 3" key="1">
    <citation type="submission" date="2020-08" db="EMBL/GenBank/DDBJ databases">
        <title>Genomic Encyclopedia of Type Strains, Phase IV (KMG-V): Genome sequencing to study the core and pangenomes of soil and plant-associated prokaryotes.</title>
        <authorList>
            <person name="Whitman W."/>
        </authorList>
    </citation>
    <scope>NUCLEOTIDE SEQUENCE [LARGE SCALE GENOMIC DNA]</scope>
    <source>
        <strain evidence="2 3">SEMIA 4011</strain>
    </source>
</reference>
<dbReference type="Proteomes" id="UP000517187">
    <property type="component" value="Unassembled WGS sequence"/>
</dbReference>
<gene>
    <name evidence="2" type="ORF">GGE66_002731</name>
</gene>
<dbReference type="RefSeq" id="WP_054182126.1">
    <property type="nucleotide sequence ID" value="NZ_JACIIJ010000005.1"/>
</dbReference>